<evidence type="ECO:0000313" key="1">
    <source>
        <dbReference type="EMBL" id="OGJ08507.1"/>
    </source>
</evidence>
<dbReference type="Proteomes" id="UP000178138">
    <property type="component" value="Unassembled WGS sequence"/>
</dbReference>
<organism evidence="1 2">
    <name type="scientific">Candidatus Nomurabacteria bacterium RIFOXYA2_FULL_42_12</name>
    <dbReference type="NCBI Taxonomy" id="1801801"/>
    <lineage>
        <taxon>Bacteria</taxon>
        <taxon>Candidatus Nomuraibacteriota</taxon>
    </lineage>
</organism>
<name>A0A1F6YQB6_9BACT</name>
<accession>A0A1F6YQB6</accession>
<evidence type="ECO:0000313" key="2">
    <source>
        <dbReference type="Proteomes" id="UP000178138"/>
    </source>
</evidence>
<dbReference type="EMBL" id="MFVZ01000002">
    <property type="protein sequence ID" value="OGJ08507.1"/>
    <property type="molecule type" value="Genomic_DNA"/>
</dbReference>
<evidence type="ECO:0008006" key="3">
    <source>
        <dbReference type="Google" id="ProtNLM"/>
    </source>
</evidence>
<proteinExistence type="predicted"/>
<dbReference type="InterPro" id="IPR037914">
    <property type="entry name" value="SpoVT-AbrB_sf"/>
</dbReference>
<reference evidence="1 2" key="1">
    <citation type="journal article" date="2016" name="Nat. Commun.">
        <title>Thousands of microbial genomes shed light on interconnected biogeochemical processes in an aquifer system.</title>
        <authorList>
            <person name="Anantharaman K."/>
            <person name="Brown C.T."/>
            <person name="Hug L.A."/>
            <person name="Sharon I."/>
            <person name="Castelle C.J."/>
            <person name="Probst A.J."/>
            <person name="Thomas B.C."/>
            <person name="Singh A."/>
            <person name="Wilkins M.J."/>
            <person name="Karaoz U."/>
            <person name="Brodie E.L."/>
            <person name="Williams K.H."/>
            <person name="Hubbard S.S."/>
            <person name="Banfield J.F."/>
        </authorList>
    </citation>
    <scope>NUCLEOTIDE SEQUENCE [LARGE SCALE GENOMIC DNA]</scope>
</reference>
<protein>
    <recommendedName>
        <fullName evidence="3">SpoVT-AbrB domain-containing protein</fullName>
    </recommendedName>
</protein>
<dbReference type="Gene3D" id="2.10.260.10">
    <property type="match status" value="1"/>
</dbReference>
<sequence length="60" mass="7161">MATRKYNQKNIRKITRNGTSHSVSIPVEFLKKLDWKERQKVVIKKIRGGVVIKDWKPRKK</sequence>
<dbReference type="AlphaFoldDB" id="A0A1F6YQB6"/>
<gene>
    <name evidence="1" type="ORF">A2225_01990</name>
</gene>
<comment type="caution">
    <text evidence="1">The sequence shown here is derived from an EMBL/GenBank/DDBJ whole genome shotgun (WGS) entry which is preliminary data.</text>
</comment>
<dbReference type="SUPFAM" id="SSF89447">
    <property type="entry name" value="AbrB/MazE/MraZ-like"/>
    <property type="match status" value="1"/>
</dbReference>